<reference evidence="17 18" key="1">
    <citation type="submission" date="2017-04" db="EMBL/GenBank/DDBJ databases">
        <title>Draft genome sequence of Tuber borchii Vittad., a whitish edible truffle.</title>
        <authorList>
            <consortium name="DOE Joint Genome Institute"/>
            <person name="Murat C."/>
            <person name="Kuo A."/>
            <person name="Barry K.W."/>
            <person name="Clum A."/>
            <person name="Dockter R.B."/>
            <person name="Fauchery L."/>
            <person name="Iotti M."/>
            <person name="Kohler A."/>
            <person name="Labutti K."/>
            <person name="Lindquist E.A."/>
            <person name="Lipzen A."/>
            <person name="Ohm R.A."/>
            <person name="Wang M."/>
            <person name="Grigoriev I.V."/>
            <person name="Zambonelli A."/>
            <person name="Martin F.M."/>
        </authorList>
    </citation>
    <scope>NUCLEOTIDE SEQUENCE [LARGE SCALE GENOMIC DNA]</scope>
    <source>
        <strain evidence="17 18">Tbo3840</strain>
    </source>
</reference>
<proteinExistence type="inferred from homology"/>
<dbReference type="PANTHER" id="PTHR15549:SF30">
    <property type="entry name" value="MID2 DOMAIN-CONTAINING PROTEIN"/>
    <property type="match status" value="1"/>
</dbReference>
<evidence type="ECO:0000259" key="16">
    <source>
        <dbReference type="Pfam" id="PF05730"/>
    </source>
</evidence>
<organism evidence="17 18">
    <name type="scientific">Tuber borchii</name>
    <name type="common">White truffle</name>
    <dbReference type="NCBI Taxonomy" id="42251"/>
    <lineage>
        <taxon>Eukaryota</taxon>
        <taxon>Fungi</taxon>
        <taxon>Dikarya</taxon>
        <taxon>Ascomycota</taxon>
        <taxon>Pezizomycotina</taxon>
        <taxon>Pezizomycetes</taxon>
        <taxon>Pezizales</taxon>
        <taxon>Tuberaceae</taxon>
        <taxon>Tuber</taxon>
    </lineage>
</organism>
<keyword evidence="7 14" id="KW-0812">Transmembrane</keyword>
<feature type="domain" description="CFEM" evidence="16">
    <location>
        <begin position="49"/>
        <end position="116"/>
    </location>
</feature>
<evidence type="ECO:0000313" key="18">
    <source>
        <dbReference type="Proteomes" id="UP000244722"/>
    </source>
</evidence>
<keyword evidence="9 14" id="KW-1133">Transmembrane helix</keyword>
<evidence type="ECO:0000256" key="14">
    <source>
        <dbReference type="SAM" id="Phobius"/>
    </source>
</evidence>
<name>A0A2T6ZYZ3_TUBBO</name>
<evidence type="ECO:0000256" key="2">
    <source>
        <dbReference type="ARBA" id="ARBA00004589"/>
    </source>
</evidence>
<comment type="subcellular location">
    <subcellularLocation>
        <location evidence="2">Membrane</location>
        <topology evidence="2">Lipid-anchor</topology>
        <topology evidence="2">GPI-anchor</topology>
    </subcellularLocation>
    <subcellularLocation>
        <location evidence="1">Membrane</location>
        <topology evidence="1">Single-pass membrane protein</topology>
    </subcellularLocation>
    <subcellularLocation>
        <location evidence="3">Secreted</location>
    </subcellularLocation>
</comment>
<sequence>MSYERLSLPSLWSGLSALLLTILLCIPTTFAYSPLQARQEGQLQGAEFLPKCAQMCVYNKLSQQPEFQSCNGQLGCLCGKDPERYRELLWSCIDDLSRCSPEEHKNTEDSVRSVCDKVLPVSSSSGTTASPTSTAPAATSPAKASTPQSLTVQSAEEKSKGSSGLSTAAIVGISVGVVVLLGLIVGACMVLTIMRNRRKRREQIRSMVLEPTSPRGPSGEWKVGGVSRSEWASTNSVDSNSGAGHYYNSKSRLTPIVTDIPTEKKKGAPAINISPVSPVSPNSKNVAAAAVAAPPPQIKVVASRKIMENHHLQIDLPPTFSYTPATPNLGEPVSPISPMSDFNRAQLAWASSGSVSSGNSCHEVPPGQAVTTDSLSVRSISPSPEDSNRHTCSAATMPRIQRERTPEPSTPPPQYAPANPALSGNTDLGRSSRNPSAAAAAGGGMARTDSIAWRRGLEEAAERAMTRVVRSEQSIQEEGAGERRRKSSIPGLDRFARRGSRDTRGDEESSLVSNGETGSSFWNRKNSRVSTPPRSPGFFNPGRRRDSGATGSKRSSADVGTAV</sequence>
<comment type="similarity">
    <text evidence="4">Belongs to the RBT5 family.</text>
</comment>
<evidence type="ECO:0000256" key="6">
    <source>
        <dbReference type="ARBA" id="ARBA00022622"/>
    </source>
</evidence>
<dbReference type="OrthoDB" id="5343171at2759"/>
<feature type="compositionally biased region" description="Polar residues" evidence="13">
    <location>
        <begin position="510"/>
        <end position="532"/>
    </location>
</feature>
<feature type="compositionally biased region" description="Polar residues" evidence="13">
    <location>
        <begin position="422"/>
        <end position="435"/>
    </location>
</feature>
<evidence type="ECO:0000256" key="7">
    <source>
        <dbReference type="ARBA" id="ARBA00022692"/>
    </source>
</evidence>
<keyword evidence="6" id="KW-0336">GPI-anchor</keyword>
<keyword evidence="11" id="KW-1015">Disulfide bond</keyword>
<feature type="region of interest" description="Disordered" evidence="13">
    <location>
        <begin position="464"/>
        <end position="563"/>
    </location>
</feature>
<dbReference type="EMBL" id="NESQ01000059">
    <property type="protein sequence ID" value="PUU80696.1"/>
    <property type="molecule type" value="Genomic_DNA"/>
</dbReference>
<feature type="compositionally biased region" description="Low complexity" evidence="13">
    <location>
        <begin position="122"/>
        <end position="149"/>
    </location>
</feature>
<keyword evidence="5" id="KW-0964">Secreted</keyword>
<keyword evidence="18" id="KW-1185">Reference proteome</keyword>
<dbReference type="AlphaFoldDB" id="A0A2T6ZYZ3"/>
<evidence type="ECO:0000256" key="10">
    <source>
        <dbReference type="ARBA" id="ARBA00023136"/>
    </source>
</evidence>
<dbReference type="PANTHER" id="PTHR15549">
    <property type="entry name" value="PAIRED IMMUNOGLOBULIN-LIKE TYPE 2 RECEPTOR"/>
    <property type="match status" value="1"/>
</dbReference>
<feature type="compositionally biased region" description="Basic and acidic residues" evidence="13">
    <location>
        <begin position="494"/>
        <end position="507"/>
    </location>
</feature>
<evidence type="ECO:0000256" key="12">
    <source>
        <dbReference type="ARBA" id="ARBA00023288"/>
    </source>
</evidence>
<evidence type="ECO:0000256" key="4">
    <source>
        <dbReference type="ARBA" id="ARBA00010031"/>
    </source>
</evidence>
<protein>
    <recommendedName>
        <fullName evidence="16">CFEM domain-containing protein</fullName>
    </recommendedName>
</protein>
<keyword evidence="6" id="KW-0325">Glycoprotein</keyword>
<keyword evidence="8 15" id="KW-0732">Signal</keyword>
<evidence type="ECO:0000256" key="3">
    <source>
        <dbReference type="ARBA" id="ARBA00004613"/>
    </source>
</evidence>
<evidence type="ECO:0000256" key="5">
    <source>
        <dbReference type="ARBA" id="ARBA00022525"/>
    </source>
</evidence>
<evidence type="ECO:0000256" key="15">
    <source>
        <dbReference type="SAM" id="SignalP"/>
    </source>
</evidence>
<dbReference type="GO" id="GO:0071944">
    <property type="term" value="C:cell periphery"/>
    <property type="evidence" value="ECO:0007669"/>
    <property type="project" value="UniProtKB-ARBA"/>
</dbReference>
<evidence type="ECO:0000256" key="9">
    <source>
        <dbReference type="ARBA" id="ARBA00022989"/>
    </source>
</evidence>
<evidence type="ECO:0000313" key="17">
    <source>
        <dbReference type="EMBL" id="PUU80696.1"/>
    </source>
</evidence>
<feature type="region of interest" description="Disordered" evidence="13">
    <location>
        <begin position="122"/>
        <end position="158"/>
    </location>
</feature>
<dbReference type="InterPro" id="IPR008427">
    <property type="entry name" value="Extracellular_membr_CFEM_dom"/>
</dbReference>
<evidence type="ECO:0000256" key="8">
    <source>
        <dbReference type="ARBA" id="ARBA00022729"/>
    </source>
</evidence>
<feature type="transmembrane region" description="Helical" evidence="14">
    <location>
        <begin position="168"/>
        <end position="193"/>
    </location>
</feature>
<comment type="caution">
    <text evidence="17">The sequence shown here is derived from an EMBL/GenBank/DDBJ whole genome shotgun (WGS) entry which is preliminary data.</text>
</comment>
<keyword evidence="10 14" id="KW-0472">Membrane</keyword>
<evidence type="ECO:0000256" key="11">
    <source>
        <dbReference type="ARBA" id="ARBA00023157"/>
    </source>
</evidence>
<evidence type="ECO:0000256" key="1">
    <source>
        <dbReference type="ARBA" id="ARBA00004167"/>
    </source>
</evidence>
<evidence type="ECO:0000256" key="13">
    <source>
        <dbReference type="SAM" id="MobiDB-lite"/>
    </source>
</evidence>
<feature type="chain" id="PRO_5015443917" description="CFEM domain-containing protein" evidence="15">
    <location>
        <begin position="32"/>
        <end position="563"/>
    </location>
</feature>
<dbReference type="GO" id="GO:0005576">
    <property type="term" value="C:extracellular region"/>
    <property type="evidence" value="ECO:0007669"/>
    <property type="project" value="UniProtKB-SubCell"/>
</dbReference>
<accession>A0A2T6ZYZ3</accession>
<feature type="region of interest" description="Disordered" evidence="13">
    <location>
        <begin position="352"/>
        <end position="447"/>
    </location>
</feature>
<feature type="signal peptide" evidence="15">
    <location>
        <begin position="1"/>
        <end position="31"/>
    </location>
</feature>
<dbReference type="Pfam" id="PF05730">
    <property type="entry name" value="CFEM"/>
    <property type="match status" value="1"/>
</dbReference>
<gene>
    <name evidence="17" type="ORF">B9Z19DRAFT_1078782</name>
</gene>
<feature type="compositionally biased region" description="Polar residues" evidence="13">
    <location>
        <begin position="369"/>
        <end position="394"/>
    </location>
</feature>
<dbReference type="InterPro" id="IPR051694">
    <property type="entry name" value="Immunoregulatory_rcpt-like"/>
</dbReference>
<dbReference type="Proteomes" id="UP000244722">
    <property type="component" value="Unassembled WGS sequence"/>
</dbReference>
<dbReference type="STRING" id="42251.A0A2T6ZYZ3"/>
<keyword evidence="12" id="KW-0449">Lipoprotein</keyword>
<dbReference type="GO" id="GO:0098552">
    <property type="term" value="C:side of membrane"/>
    <property type="evidence" value="ECO:0007669"/>
    <property type="project" value="UniProtKB-KW"/>
</dbReference>